<sequence>MLTQSGATREATVFYGFTSFLQHLDAITQTVASQGVVQYVRANRGQRATPESRTLLELYTEAKDFATAADLQPQIELCLLVLKPIVMFLRLADSDLPSASKIQYHKFEVQEILKGLTYPDPAPWEEGEYIRVGRDVARNCSYSQESADLFIVFGVGEYCWRPLCGTLTHVHPPEDLHGRLDGESPGFLAK</sequence>
<evidence type="ECO:0000313" key="2">
    <source>
        <dbReference type="Proteomes" id="UP001190700"/>
    </source>
</evidence>
<gene>
    <name evidence="1" type="ORF">CYMTET_22325</name>
</gene>
<evidence type="ECO:0000313" key="1">
    <source>
        <dbReference type="EMBL" id="KAK3269223.1"/>
    </source>
</evidence>
<organism evidence="1 2">
    <name type="scientific">Cymbomonas tetramitiformis</name>
    <dbReference type="NCBI Taxonomy" id="36881"/>
    <lineage>
        <taxon>Eukaryota</taxon>
        <taxon>Viridiplantae</taxon>
        <taxon>Chlorophyta</taxon>
        <taxon>Pyramimonadophyceae</taxon>
        <taxon>Pyramimonadales</taxon>
        <taxon>Pyramimonadaceae</taxon>
        <taxon>Cymbomonas</taxon>
    </lineage>
</organism>
<dbReference type="Proteomes" id="UP001190700">
    <property type="component" value="Unassembled WGS sequence"/>
</dbReference>
<keyword evidence="2" id="KW-1185">Reference proteome</keyword>
<reference evidence="1 2" key="1">
    <citation type="journal article" date="2015" name="Genome Biol. Evol.">
        <title>Comparative Genomics of a Bacterivorous Green Alga Reveals Evolutionary Causalities and Consequences of Phago-Mixotrophic Mode of Nutrition.</title>
        <authorList>
            <person name="Burns J.A."/>
            <person name="Paasch A."/>
            <person name="Narechania A."/>
            <person name="Kim E."/>
        </authorList>
    </citation>
    <scope>NUCLEOTIDE SEQUENCE [LARGE SCALE GENOMIC DNA]</scope>
    <source>
        <strain evidence="1 2">PLY_AMNH</strain>
    </source>
</reference>
<accession>A0AAE0L236</accession>
<name>A0AAE0L236_9CHLO</name>
<protein>
    <submittedName>
        <fullName evidence="1">Uncharacterized protein</fullName>
    </submittedName>
</protein>
<dbReference type="EMBL" id="LGRX02011135">
    <property type="protein sequence ID" value="KAK3269223.1"/>
    <property type="molecule type" value="Genomic_DNA"/>
</dbReference>
<comment type="caution">
    <text evidence="1">The sequence shown here is derived from an EMBL/GenBank/DDBJ whole genome shotgun (WGS) entry which is preliminary data.</text>
</comment>
<dbReference type="AlphaFoldDB" id="A0AAE0L236"/>
<proteinExistence type="predicted"/>